<gene>
    <name evidence="1" type="ORF">C3E78_08250</name>
</gene>
<dbReference type="Pfam" id="PF10128">
    <property type="entry name" value="OpcA_G6PD_assem"/>
    <property type="match status" value="1"/>
</dbReference>
<evidence type="ECO:0000313" key="1">
    <source>
        <dbReference type="EMBL" id="AWB92191.1"/>
    </source>
</evidence>
<dbReference type="EMBL" id="CP026952">
    <property type="protein sequence ID" value="AWB92191.1"/>
    <property type="molecule type" value="Genomic_DNA"/>
</dbReference>
<proteinExistence type="predicted"/>
<dbReference type="PANTHER" id="PTHR38658">
    <property type="entry name" value="OXPP CYCLE PROTEIN OPCA-RELATED"/>
    <property type="match status" value="1"/>
</dbReference>
<dbReference type="Pfam" id="PF20171">
    <property type="entry name" value="OpcA_G6PD_C"/>
    <property type="match status" value="1"/>
</dbReference>
<organism evidence="1 2">
    <name type="scientific">Aeromicrobium chenweiae</name>
    <dbReference type="NCBI Taxonomy" id="2079793"/>
    <lineage>
        <taxon>Bacteria</taxon>
        <taxon>Bacillati</taxon>
        <taxon>Actinomycetota</taxon>
        <taxon>Actinomycetes</taxon>
        <taxon>Propionibacteriales</taxon>
        <taxon>Nocardioidaceae</taxon>
        <taxon>Aeromicrobium</taxon>
    </lineage>
</organism>
<dbReference type="InterPro" id="IPR004555">
    <property type="entry name" value="G6PDH_assembly_OpcA"/>
</dbReference>
<dbReference type="InterPro" id="IPR046801">
    <property type="entry name" value="OpcA_G6PD_N"/>
</dbReference>
<protein>
    <submittedName>
        <fullName evidence="1">Oxidoreductase</fullName>
    </submittedName>
</protein>
<accession>A0A2S0WLJ9</accession>
<dbReference type="PANTHER" id="PTHR38658:SF1">
    <property type="entry name" value="OXPP CYCLE PROTEIN OPCA-RELATED"/>
    <property type="match status" value="1"/>
</dbReference>
<dbReference type="OrthoDB" id="128564at2"/>
<dbReference type="AlphaFoldDB" id="A0A2S0WLJ9"/>
<name>A0A2S0WLJ9_9ACTN</name>
<sequence length="301" mass="32168">MEIALTKTNSSRIARALVKARSAAGSPAMDMVLTLLVVTDDENVSEALKTATTLSREHPSRVIGVILGDGRGAAELNAKVRVGENSSGESILLRISGELTKHAESVVLPLLLPDSPVVVWWPGKPPANPSADAIGRLARRRLTDAEATDSPIRSLKAVARAYQPGDTDLSWTRSTPWRALLAAALDQTTGTVTGGTVTAGTGNPVAILLVSWLESRLKVPIKRKRIDTPQIASVVLHTAEGDVLIERVDSVSCHFSVPGSSPREVPLGARPLAELLAEDLRRLDADDVYAQTIQYMLEEDV</sequence>
<dbReference type="RefSeq" id="WP_108577836.1">
    <property type="nucleotide sequence ID" value="NZ_CP026952.1"/>
</dbReference>
<dbReference type="KEGG" id="aez:C3E78_08250"/>
<dbReference type="Proteomes" id="UP000244384">
    <property type="component" value="Chromosome"/>
</dbReference>
<evidence type="ECO:0000313" key="2">
    <source>
        <dbReference type="Proteomes" id="UP000244384"/>
    </source>
</evidence>
<dbReference type="InterPro" id="IPR046802">
    <property type="entry name" value="OpcA_G6PD_C"/>
</dbReference>
<keyword evidence="2" id="KW-1185">Reference proteome</keyword>
<reference evidence="2" key="1">
    <citation type="submission" date="2018-01" db="EMBL/GenBank/DDBJ databases">
        <authorList>
            <person name="Li J."/>
        </authorList>
    </citation>
    <scope>NUCLEOTIDE SEQUENCE [LARGE SCALE GENOMIC DNA]</scope>
    <source>
        <strain evidence="2">592</strain>
    </source>
</reference>
<accession>A0A5F2EPM6</accession>